<sequence>MTEVKITRKRRKKKRKALWITLITLLILAGSGWGGFHYLTHKDVQAEDVGVDQDFFDFSNFDLESNIPPVSNNGKEEEKSPSKVASGNSSSDGPSTNTNNTNVENTTKPESGDAEQEQNTDPKDIAQEIENKYSATFKSLEVVATTKLNTLAENALKDYRSGRSLTDLSSTYMSASNKLQNKVDSTFYKLLDEMKAELKANELNNDLAQKAESTYTQAIAAKKSEMLDKVLQFK</sequence>
<dbReference type="EMBL" id="JABMCB010000169">
    <property type="protein sequence ID" value="NUU75295.1"/>
    <property type="molecule type" value="Genomic_DNA"/>
</dbReference>
<evidence type="ECO:0000313" key="3">
    <source>
        <dbReference type="Proteomes" id="UP000526125"/>
    </source>
</evidence>
<protein>
    <submittedName>
        <fullName evidence="2">Uncharacterized protein</fullName>
    </submittedName>
</protein>
<accession>A0A7Y6EVD2</accession>
<dbReference type="RefSeq" id="WP_175395126.1">
    <property type="nucleotide sequence ID" value="NZ_JABMCB010000169.1"/>
</dbReference>
<reference evidence="2 3" key="1">
    <citation type="submission" date="2020-05" db="EMBL/GenBank/DDBJ databases">
        <title>Genome Sequencing of Type Strains.</title>
        <authorList>
            <person name="Lemaire J.F."/>
            <person name="Inderbitzin P."/>
            <person name="Gregorio O.A."/>
            <person name="Collins S.B."/>
            <person name="Wespe N."/>
            <person name="Knight-Connoni V."/>
        </authorList>
    </citation>
    <scope>NUCLEOTIDE SEQUENCE [LARGE SCALE GENOMIC DNA]</scope>
    <source>
        <strain evidence="2 3">LMG 21957</strain>
    </source>
</reference>
<feature type="compositionally biased region" description="Polar residues" evidence="1">
    <location>
        <begin position="83"/>
        <end position="95"/>
    </location>
</feature>
<evidence type="ECO:0000313" key="2">
    <source>
        <dbReference type="EMBL" id="NUU75295.1"/>
    </source>
</evidence>
<evidence type="ECO:0000256" key="1">
    <source>
        <dbReference type="SAM" id="MobiDB-lite"/>
    </source>
</evidence>
<dbReference type="AlphaFoldDB" id="A0A7Y6EVD2"/>
<dbReference type="Proteomes" id="UP000526125">
    <property type="component" value="Unassembled WGS sequence"/>
</dbReference>
<keyword evidence="3" id="KW-1185">Reference proteome</keyword>
<comment type="caution">
    <text evidence="2">The sequence shown here is derived from an EMBL/GenBank/DDBJ whole genome shotgun (WGS) entry which is preliminary data.</text>
</comment>
<proteinExistence type="predicted"/>
<gene>
    <name evidence="2" type="ORF">HP552_08630</name>
</gene>
<name>A0A7Y6EVD2_9BACL</name>
<organism evidence="2 3">
    <name type="scientific">Paenibacillus xylanilyticus</name>
    <dbReference type="NCBI Taxonomy" id="248903"/>
    <lineage>
        <taxon>Bacteria</taxon>
        <taxon>Bacillati</taxon>
        <taxon>Bacillota</taxon>
        <taxon>Bacilli</taxon>
        <taxon>Bacillales</taxon>
        <taxon>Paenibacillaceae</taxon>
        <taxon>Paenibacillus</taxon>
    </lineage>
</organism>
<feature type="compositionally biased region" description="Low complexity" evidence="1">
    <location>
        <begin position="96"/>
        <end position="106"/>
    </location>
</feature>
<feature type="region of interest" description="Disordered" evidence="1">
    <location>
        <begin position="66"/>
        <end position="121"/>
    </location>
</feature>